<evidence type="ECO:0000256" key="3">
    <source>
        <dbReference type="ARBA" id="ARBA00022692"/>
    </source>
</evidence>
<evidence type="ECO:0000256" key="8">
    <source>
        <dbReference type="ARBA" id="ARBA00074957"/>
    </source>
</evidence>
<evidence type="ECO:0000256" key="2">
    <source>
        <dbReference type="ARBA" id="ARBA00022448"/>
    </source>
</evidence>
<keyword evidence="7" id="KW-0458">Lysosome</keyword>
<dbReference type="InterPro" id="IPR005282">
    <property type="entry name" value="LC_transporter"/>
</dbReference>
<dbReference type="Proteomes" id="UP000327013">
    <property type="component" value="Chromosome 3"/>
</dbReference>
<feature type="transmembrane region" description="Helical" evidence="9">
    <location>
        <begin position="48"/>
        <end position="68"/>
    </location>
</feature>
<feature type="transmembrane region" description="Helical" evidence="9">
    <location>
        <begin position="376"/>
        <end position="395"/>
    </location>
</feature>
<dbReference type="Gene3D" id="1.20.1280.290">
    <property type="match status" value="2"/>
</dbReference>
<feature type="transmembrane region" description="Helical" evidence="9">
    <location>
        <begin position="180"/>
        <end position="202"/>
    </location>
</feature>
<dbReference type="NCBIfam" id="TIGR00951">
    <property type="entry name" value="2A43"/>
    <property type="match status" value="1"/>
</dbReference>
<reference evidence="10 11" key="1">
    <citation type="submission" date="2019-06" db="EMBL/GenBank/DDBJ databases">
        <title>A chromosomal-level reference genome of Carpinus fangiana (Coryloideae, Betulaceae).</title>
        <authorList>
            <person name="Yang X."/>
            <person name="Wang Z."/>
            <person name="Zhang L."/>
            <person name="Hao G."/>
            <person name="Liu J."/>
            <person name="Yang Y."/>
        </authorList>
    </citation>
    <scope>NUCLEOTIDE SEQUENCE [LARGE SCALE GENOMIC DNA]</scope>
    <source>
        <strain evidence="10">Cfa_2016G</strain>
        <tissue evidence="10">Leaf</tissue>
    </source>
</reference>
<name>A0A5N6QUZ8_9ROSI</name>
<keyword evidence="6 9" id="KW-0472">Membrane</keyword>
<proteinExistence type="predicted"/>
<evidence type="ECO:0000256" key="4">
    <source>
        <dbReference type="ARBA" id="ARBA00022737"/>
    </source>
</evidence>
<evidence type="ECO:0000256" key="1">
    <source>
        <dbReference type="ARBA" id="ARBA00004155"/>
    </source>
</evidence>
<keyword evidence="11" id="KW-1185">Reference proteome</keyword>
<organism evidence="10 11">
    <name type="scientific">Carpinus fangiana</name>
    <dbReference type="NCBI Taxonomy" id="176857"/>
    <lineage>
        <taxon>Eukaryota</taxon>
        <taxon>Viridiplantae</taxon>
        <taxon>Streptophyta</taxon>
        <taxon>Embryophyta</taxon>
        <taxon>Tracheophyta</taxon>
        <taxon>Spermatophyta</taxon>
        <taxon>Magnoliopsida</taxon>
        <taxon>eudicotyledons</taxon>
        <taxon>Gunneridae</taxon>
        <taxon>Pentapetalae</taxon>
        <taxon>rosids</taxon>
        <taxon>fabids</taxon>
        <taxon>Fagales</taxon>
        <taxon>Betulaceae</taxon>
        <taxon>Carpinus</taxon>
    </lineage>
</organism>
<evidence type="ECO:0000256" key="6">
    <source>
        <dbReference type="ARBA" id="ARBA00023136"/>
    </source>
</evidence>
<dbReference type="InterPro" id="IPR006603">
    <property type="entry name" value="PQ-loop_rpt"/>
</dbReference>
<feature type="transmembrane region" description="Helical" evidence="9">
    <location>
        <begin position="407"/>
        <end position="434"/>
    </location>
</feature>
<dbReference type="PANTHER" id="PTHR13131">
    <property type="entry name" value="CYSTINOSIN"/>
    <property type="match status" value="1"/>
</dbReference>
<protein>
    <recommendedName>
        <fullName evidence="8">Cystinosin homolog</fullName>
    </recommendedName>
</protein>
<dbReference type="FunFam" id="1.20.1280.290:FF:000018">
    <property type="entry name" value="Cystinosin homolog"/>
    <property type="match status" value="1"/>
</dbReference>
<comment type="subcellular location">
    <subcellularLocation>
        <location evidence="1">Lysosome membrane</location>
        <topology evidence="1">Multi-pass membrane protein</topology>
    </subcellularLocation>
</comment>
<dbReference type="PANTHER" id="PTHR13131:SF5">
    <property type="entry name" value="CYSTINOSIN"/>
    <property type="match status" value="1"/>
</dbReference>
<keyword evidence="3 9" id="KW-0812">Transmembrane</keyword>
<feature type="transmembrane region" description="Helical" evidence="9">
    <location>
        <begin position="148"/>
        <end position="168"/>
    </location>
</feature>
<dbReference type="OrthoDB" id="75720at2759"/>
<dbReference type="EMBL" id="CM017323">
    <property type="protein sequence ID" value="KAE8021403.1"/>
    <property type="molecule type" value="Genomic_DNA"/>
</dbReference>
<evidence type="ECO:0000256" key="5">
    <source>
        <dbReference type="ARBA" id="ARBA00022989"/>
    </source>
</evidence>
<dbReference type="GO" id="GO:0005765">
    <property type="term" value="C:lysosomal membrane"/>
    <property type="evidence" value="ECO:0007669"/>
    <property type="project" value="UniProtKB-SubCell"/>
</dbReference>
<keyword evidence="2" id="KW-0813">Transport</keyword>
<accession>A0A5N6QUZ8</accession>
<evidence type="ECO:0000313" key="11">
    <source>
        <dbReference type="Proteomes" id="UP000327013"/>
    </source>
</evidence>
<evidence type="ECO:0000313" key="10">
    <source>
        <dbReference type="EMBL" id="KAE8021403.1"/>
    </source>
</evidence>
<evidence type="ECO:0000256" key="7">
    <source>
        <dbReference type="ARBA" id="ARBA00023228"/>
    </source>
</evidence>
<keyword evidence="5 9" id="KW-1133">Transmembrane helix</keyword>
<dbReference type="AlphaFoldDB" id="A0A5N6QUZ8"/>
<dbReference type="GO" id="GO:0015184">
    <property type="term" value="F:L-cystine transmembrane transporter activity"/>
    <property type="evidence" value="ECO:0007669"/>
    <property type="project" value="TreeGrafter"/>
</dbReference>
<feature type="transmembrane region" description="Helical" evidence="9">
    <location>
        <begin position="15"/>
        <end position="36"/>
    </location>
</feature>
<sequence>MASWNSVPLEITYQVLGWTSFLSWTMGFYPQVILNFRRKSVVGMSFDFVVLNLTKHSSYLIYNASLFFSPTIQKQYYEKYGYGEMIPVAANDVAFSTHAVLVTALLLFQIVIYERGSQKVSKIAIAIVSAVWLFAAACFFIALPSHSWLWLISVFNSIQVFMTVIKYIPQVFMNFKRKSTDGFSIGYFLLDFFGALTSFLQMVVQSIDQGSFVNFYGNEGKVLLSLVSMSFDIIFMCQRFVLYPIEQPQVSPKLKEESKEPLIKCPDRPHSENEEKFIHSSAPGLSPTGREMASWNSVPLEITYQVLGWTAFLSWAMCTSHLEFLQEKCGGDELRFCGAEFVEALLLSDIQRVPLLWPHYSEAVLREMIPVAANDVALSTHTVLMTALLLFQIVIYERGSQKVSKIAIAIVSVVCLFATACFFVALPSHSWLWLISIFK</sequence>
<gene>
    <name evidence="10" type="ORF">FH972_007296</name>
</gene>
<evidence type="ECO:0000256" key="9">
    <source>
        <dbReference type="SAM" id="Phobius"/>
    </source>
</evidence>
<feature type="transmembrane region" description="Helical" evidence="9">
    <location>
        <begin position="88"/>
        <end position="111"/>
    </location>
</feature>
<dbReference type="Pfam" id="PF04193">
    <property type="entry name" value="PQ-loop"/>
    <property type="match status" value="2"/>
</dbReference>
<keyword evidence="4" id="KW-0677">Repeat</keyword>
<feature type="transmembrane region" description="Helical" evidence="9">
    <location>
        <begin position="123"/>
        <end position="142"/>
    </location>
</feature>
<feature type="transmembrane region" description="Helical" evidence="9">
    <location>
        <begin position="222"/>
        <end position="245"/>
    </location>
</feature>
<dbReference type="SMART" id="SM00679">
    <property type="entry name" value="CTNS"/>
    <property type="match status" value="2"/>
</dbReference>